<protein>
    <submittedName>
        <fullName evidence="1">Uncharacterized protein</fullName>
    </submittedName>
</protein>
<keyword evidence="2" id="KW-1185">Reference proteome</keyword>
<evidence type="ECO:0000313" key="1">
    <source>
        <dbReference type="EMBL" id="MDS0284610.1"/>
    </source>
</evidence>
<accession>A0ABU2FV14</accession>
<organism evidence="1 2">
    <name type="scientific">Haloarcula onubensis</name>
    <dbReference type="NCBI Taxonomy" id="2950539"/>
    <lineage>
        <taxon>Archaea</taxon>
        <taxon>Methanobacteriati</taxon>
        <taxon>Methanobacteriota</taxon>
        <taxon>Stenosarchaea group</taxon>
        <taxon>Halobacteria</taxon>
        <taxon>Halobacteriales</taxon>
        <taxon>Haloarculaceae</taxon>
        <taxon>Haloarcula</taxon>
    </lineage>
</organism>
<proteinExistence type="predicted"/>
<name>A0ABU2FV14_9EURY</name>
<evidence type="ECO:0000313" key="2">
    <source>
        <dbReference type="Proteomes" id="UP001268864"/>
    </source>
</evidence>
<sequence>MVSRLAIARDAVQTASQRTDDATVHEQLQSVDEALEGLEGDAALDDDIEEGSRLEQLEHQLVKLGDDTDGLVEQQLEVARDNVDLFRQERAPDWEGDAD</sequence>
<gene>
    <name evidence="1" type="ORF">NDI86_21150</name>
</gene>
<comment type="caution">
    <text evidence="1">The sequence shown here is derived from an EMBL/GenBank/DDBJ whole genome shotgun (WGS) entry which is preliminary data.</text>
</comment>
<dbReference type="EMBL" id="JAMQOS010000009">
    <property type="protein sequence ID" value="MDS0284610.1"/>
    <property type="molecule type" value="Genomic_DNA"/>
</dbReference>
<dbReference type="Pfam" id="PF24430">
    <property type="entry name" value="DUF7553"/>
    <property type="match status" value="1"/>
</dbReference>
<reference evidence="1 2" key="1">
    <citation type="submission" date="2022-06" db="EMBL/GenBank/DDBJ databases">
        <title>Halomicroarcula sp. a new haloarchaeum isolate from saline soil.</title>
        <authorList>
            <person name="Strakova D."/>
            <person name="Galisteo C."/>
            <person name="Sanchez-Porro C."/>
            <person name="Ventosa A."/>
        </authorList>
    </citation>
    <scope>NUCLEOTIDE SEQUENCE [LARGE SCALE GENOMIC DNA]</scope>
    <source>
        <strain evidence="1 2">S3CR25-11</strain>
    </source>
</reference>
<dbReference type="Proteomes" id="UP001268864">
    <property type="component" value="Unassembled WGS sequence"/>
</dbReference>
<dbReference type="InterPro" id="IPR055975">
    <property type="entry name" value="DUF7553"/>
</dbReference>
<dbReference type="RefSeq" id="WP_310902276.1">
    <property type="nucleotide sequence ID" value="NZ_JAMQOS010000009.1"/>
</dbReference>